<keyword evidence="2" id="KW-1185">Reference proteome</keyword>
<protein>
    <submittedName>
        <fullName evidence="1">Histidine phosphatase family protein</fullName>
    </submittedName>
</protein>
<dbReference type="PANTHER" id="PTHR48100">
    <property type="entry name" value="BROAD-SPECIFICITY PHOSPHATASE YOR283W-RELATED"/>
    <property type="match status" value="1"/>
</dbReference>
<dbReference type="PANTHER" id="PTHR48100:SF1">
    <property type="entry name" value="HISTIDINE PHOSPHATASE FAMILY PROTEIN-RELATED"/>
    <property type="match status" value="1"/>
</dbReference>
<dbReference type="RefSeq" id="WP_227320023.1">
    <property type="nucleotide sequence ID" value="NZ_JAESVB010000001.1"/>
</dbReference>
<evidence type="ECO:0000313" key="1">
    <source>
        <dbReference type="EMBL" id="MCB8874386.1"/>
    </source>
</evidence>
<dbReference type="InterPro" id="IPR050275">
    <property type="entry name" value="PGM_Phosphatase"/>
</dbReference>
<dbReference type="InterPro" id="IPR029033">
    <property type="entry name" value="His_PPase_superfam"/>
</dbReference>
<dbReference type="CDD" id="cd07067">
    <property type="entry name" value="HP_PGM_like"/>
    <property type="match status" value="1"/>
</dbReference>
<name>A0A963YPI7_9PROT</name>
<reference evidence="1" key="1">
    <citation type="journal article" date="2021" name="Microorganisms">
        <title>Acidisoma silvae sp. nov. and Acidisomacellulosilytica sp. nov., Two Acidophilic Bacteria Isolated from Decaying Wood, Hydrolyzing Cellulose and Producing Poly-3-hydroxybutyrate.</title>
        <authorList>
            <person name="Mieszkin S."/>
            <person name="Pouder E."/>
            <person name="Uroz S."/>
            <person name="Simon-Colin C."/>
            <person name="Alain K."/>
        </authorList>
    </citation>
    <scope>NUCLEOTIDE SEQUENCE</scope>
    <source>
        <strain evidence="1">HW T2.11</strain>
    </source>
</reference>
<gene>
    <name evidence="1" type="ORF">ASILVAE211_04255</name>
</gene>
<dbReference type="InterPro" id="IPR013078">
    <property type="entry name" value="His_Pase_superF_clade-1"/>
</dbReference>
<comment type="caution">
    <text evidence="1">The sequence shown here is derived from an EMBL/GenBank/DDBJ whole genome shotgun (WGS) entry which is preliminary data.</text>
</comment>
<dbReference type="EMBL" id="JAESVB010000001">
    <property type="protein sequence ID" value="MCB8874386.1"/>
    <property type="molecule type" value="Genomic_DNA"/>
</dbReference>
<dbReference type="Gene3D" id="3.40.50.1240">
    <property type="entry name" value="Phosphoglycerate mutase-like"/>
    <property type="match status" value="1"/>
</dbReference>
<dbReference type="GO" id="GO:0016791">
    <property type="term" value="F:phosphatase activity"/>
    <property type="evidence" value="ECO:0007669"/>
    <property type="project" value="TreeGrafter"/>
</dbReference>
<sequence>MLPQSTRFWLIRHALVDSEARKRLYGTEDVPICESTLLAQADAYAALGRRLPQPARWLVTPLSRTHRTAQAIFAGGYPAQDWTVDPAFIEQSFGQLQGMLGTDLPQHLTLPSHDFWPISHAERPDGGESFEEVIGRIGVGLEALTRAHKGEDIVIVCHGGAIRAAIAHALGLGGETALRLSIGNISLTRLEKRGQAWRVISANETVEGVPVL</sequence>
<dbReference type="Proteomes" id="UP000708298">
    <property type="component" value="Unassembled WGS sequence"/>
</dbReference>
<dbReference type="AlphaFoldDB" id="A0A963YPI7"/>
<evidence type="ECO:0000313" key="2">
    <source>
        <dbReference type="Proteomes" id="UP000708298"/>
    </source>
</evidence>
<dbReference type="GO" id="GO:0005737">
    <property type="term" value="C:cytoplasm"/>
    <property type="evidence" value="ECO:0007669"/>
    <property type="project" value="TreeGrafter"/>
</dbReference>
<accession>A0A963YPI7</accession>
<reference evidence="1" key="2">
    <citation type="submission" date="2021-01" db="EMBL/GenBank/DDBJ databases">
        <authorList>
            <person name="Mieszkin S."/>
            <person name="Pouder E."/>
            <person name="Alain K."/>
        </authorList>
    </citation>
    <scope>NUCLEOTIDE SEQUENCE</scope>
    <source>
        <strain evidence="1">HW T2.11</strain>
    </source>
</reference>
<proteinExistence type="predicted"/>
<dbReference type="Pfam" id="PF00300">
    <property type="entry name" value="His_Phos_1"/>
    <property type="match status" value="1"/>
</dbReference>
<organism evidence="1 2">
    <name type="scientific">Acidisoma silvae</name>
    <dbReference type="NCBI Taxonomy" id="2802396"/>
    <lineage>
        <taxon>Bacteria</taxon>
        <taxon>Pseudomonadati</taxon>
        <taxon>Pseudomonadota</taxon>
        <taxon>Alphaproteobacteria</taxon>
        <taxon>Acetobacterales</taxon>
        <taxon>Acidocellaceae</taxon>
        <taxon>Acidisoma</taxon>
    </lineage>
</organism>
<dbReference type="SMART" id="SM00855">
    <property type="entry name" value="PGAM"/>
    <property type="match status" value="1"/>
</dbReference>
<dbReference type="SUPFAM" id="SSF53254">
    <property type="entry name" value="Phosphoglycerate mutase-like"/>
    <property type="match status" value="1"/>
</dbReference>